<dbReference type="InterPro" id="IPR001279">
    <property type="entry name" value="Metallo-B-lactamas"/>
</dbReference>
<dbReference type="RefSeq" id="WP_055728608.1">
    <property type="nucleotide sequence ID" value="NZ_FUYX01000002.1"/>
</dbReference>
<dbReference type="OrthoDB" id="9803916at2"/>
<dbReference type="EMBL" id="FUYX01000002">
    <property type="protein sequence ID" value="SKB50390.1"/>
    <property type="molecule type" value="Genomic_DNA"/>
</dbReference>
<keyword evidence="5" id="KW-0732">Signal</keyword>
<dbReference type="InterPro" id="IPR051013">
    <property type="entry name" value="MBL_superfamily_lactonases"/>
</dbReference>
<dbReference type="Proteomes" id="UP000190130">
    <property type="component" value="Unassembled WGS sequence"/>
</dbReference>
<dbReference type="PROSITE" id="PS51318">
    <property type="entry name" value="TAT"/>
    <property type="match status" value="1"/>
</dbReference>
<comment type="similarity">
    <text evidence="1">Belongs to the metallo-beta-lactamase superfamily.</text>
</comment>
<evidence type="ECO:0000259" key="6">
    <source>
        <dbReference type="SMART" id="SM00849"/>
    </source>
</evidence>
<reference evidence="8 10" key="2">
    <citation type="submission" date="2017-02" db="EMBL/GenBank/DDBJ databases">
        <authorList>
            <person name="Peterson S.W."/>
        </authorList>
    </citation>
    <scope>NUCLEOTIDE SEQUENCE [LARGE SCALE GENOMIC DNA]</scope>
    <source>
        <strain evidence="8 10">DSM 9653</strain>
    </source>
</reference>
<organism evidence="7 9">
    <name type="scientific">Bosea thiooxidans</name>
    <dbReference type="NCBI Taxonomy" id="53254"/>
    <lineage>
        <taxon>Bacteria</taxon>
        <taxon>Pseudomonadati</taxon>
        <taxon>Pseudomonadota</taxon>
        <taxon>Alphaproteobacteria</taxon>
        <taxon>Hyphomicrobiales</taxon>
        <taxon>Boseaceae</taxon>
        <taxon>Bosea</taxon>
    </lineage>
</organism>
<accession>A0A0Q3KKG2</accession>
<dbReference type="Gene3D" id="3.60.15.10">
    <property type="entry name" value="Ribonuclease Z/Hydroxyacylglutathione hydrolase-like"/>
    <property type="match status" value="1"/>
</dbReference>
<dbReference type="InterPro" id="IPR036866">
    <property type="entry name" value="RibonucZ/Hydroxyglut_hydro"/>
</dbReference>
<evidence type="ECO:0000313" key="9">
    <source>
        <dbReference type="Proteomes" id="UP000051562"/>
    </source>
</evidence>
<reference evidence="7 9" key="1">
    <citation type="submission" date="2015-10" db="EMBL/GenBank/DDBJ databases">
        <title>Draft genome of Bosea thiooxidans.</title>
        <authorList>
            <person name="Wang X."/>
        </authorList>
    </citation>
    <scope>NUCLEOTIDE SEQUENCE [LARGE SCALE GENOMIC DNA]</scope>
    <source>
        <strain evidence="7 9">CGMCC 9174</strain>
    </source>
</reference>
<dbReference type="GO" id="GO:0016787">
    <property type="term" value="F:hydrolase activity"/>
    <property type="evidence" value="ECO:0007669"/>
    <property type="project" value="UniProtKB-KW"/>
</dbReference>
<evidence type="ECO:0000313" key="10">
    <source>
        <dbReference type="Proteomes" id="UP000190130"/>
    </source>
</evidence>
<sequence length="295" mass="31405">MLSRRLLLASGAAALASPSFAQPAAAPSQGDGRVTVLSDGGFEMPLSMLAQGVAPAEIAAAAQQTEPMRTVLNVTCLRRGSEVILFDCGSGANFLPGSGQLGESLKAAGIEPEAVTHVLFTHLHPDHFWGALDEFDSPLFPNARWLVAAGEIGFWTSPKVYEGLPEDRHAFAAGAQRIAKGLGDKLERLELGQEWLPGITAVATAGHTPGHVSFAFHLAGEPTMVLGDALTHPRISFAHPDWRPASDHDADLAVATRRQLLDRLSQERMLVIGYHLPGGTGRVERQGTAYRFVPA</sequence>
<evidence type="ECO:0000313" key="8">
    <source>
        <dbReference type="EMBL" id="SKB50390.1"/>
    </source>
</evidence>
<dbReference type="SUPFAM" id="SSF56281">
    <property type="entry name" value="Metallo-hydrolase/oxidoreductase"/>
    <property type="match status" value="1"/>
</dbReference>
<feature type="signal peptide" evidence="5">
    <location>
        <begin position="1"/>
        <end position="21"/>
    </location>
</feature>
<feature type="domain" description="Metallo-beta-lactamase" evidence="6">
    <location>
        <begin position="71"/>
        <end position="275"/>
    </location>
</feature>
<evidence type="ECO:0000256" key="2">
    <source>
        <dbReference type="ARBA" id="ARBA00022723"/>
    </source>
</evidence>
<evidence type="ECO:0000313" key="7">
    <source>
        <dbReference type="EMBL" id="KQK30051.1"/>
    </source>
</evidence>
<feature type="chain" id="PRO_5014520432" evidence="5">
    <location>
        <begin position="22"/>
        <end position="295"/>
    </location>
</feature>
<keyword evidence="2" id="KW-0479">Metal-binding</keyword>
<evidence type="ECO:0000256" key="4">
    <source>
        <dbReference type="ARBA" id="ARBA00022833"/>
    </source>
</evidence>
<protein>
    <submittedName>
        <fullName evidence="8">Glyoxylase, beta-lactamase superfamily II</fullName>
    </submittedName>
</protein>
<dbReference type="STRING" id="53254.SAMN05660750_01008"/>
<dbReference type="CDD" id="cd07720">
    <property type="entry name" value="OPHC2-like_MBL-fold"/>
    <property type="match status" value="1"/>
</dbReference>
<gene>
    <name evidence="7" type="ORF">ARD30_15205</name>
    <name evidence="8" type="ORF">SAMN05660750_01008</name>
</gene>
<keyword evidence="3" id="KW-0378">Hydrolase</keyword>
<dbReference type="SMART" id="SM00849">
    <property type="entry name" value="Lactamase_B"/>
    <property type="match status" value="1"/>
</dbReference>
<name>A0A0Q3KKG2_9HYPH</name>
<keyword evidence="9" id="KW-1185">Reference proteome</keyword>
<dbReference type="AlphaFoldDB" id="A0A0Q3KKG2"/>
<dbReference type="EMBL" id="LMAR01000043">
    <property type="protein sequence ID" value="KQK30051.1"/>
    <property type="molecule type" value="Genomic_DNA"/>
</dbReference>
<dbReference type="InterPro" id="IPR006311">
    <property type="entry name" value="TAT_signal"/>
</dbReference>
<evidence type="ECO:0000256" key="5">
    <source>
        <dbReference type="SAM" id="SignalP"/>
    </source>
</evidence>
<dbReference type="Proteomes" id="UP000051562">
    <property type="component" value="Unassembled WGS sequence"/>
</dbReference>
<dbReference type="Pfam" id="PF00753">
    <property type="entry name" value="Lactamase_B"/>
    <property type="match status" value="1"/>
</dbReference>
<keyword evidence="4" id="KW-0862">Zinc</keyword>
<proteinExistence type="inferred from homology"/>
<dbReference type="GO" id="GO:0046872">
    <property type="term" value="F:metal ion binding"/>
    <property type="evidence" value="ECO:0007669"/>
    <property type="project" value="UniProtKB-KW"/>
</dbReference>
<dbReference type="PANTHER" id="PTHR42978">
    <property type="entry name" value="QUORUM-QUENCHING LACTONASE YTNP-RELATED-RELATED"/>
    <property type="match status" value="1"/>
</dbReference>
<evidence type="ECO:0000256" key="3">
    <source>
        <dbReference type="ARBA" id="ARBA00022801"/>
    </source>
</evidence>
<evidence type="ECO:0000256" key="1">
    <source>
        <dbReference type="ARBA" id="ARBA00007749"/>
    </source>
</evidence>
<dbReference type="PANTHER" id="PTHR42978:SF6">
    <property type="entry name" value="QUORUM-QUENCHING LACTONASE YTNP-RELATED"/>
    <property type="match status" value="1"/>
</dbReference>